<organism evidence="1 2">
    <name type="scientific">Ephemerocybe angulata</name>
    <dbReference type="NCBI Taxonomy" id="980116"/>
    <lineage>
        <taxon>Eukaryota</taxon>
        <taxon>Fungi</taxon>
        <taxon>Dikarya</taxon>
        <taxon>Basidiomycota</taxon>
        <taxon>Agaricomycotina</taxon>
        <taxon>Agaricomycetes</taxon>
        <taxon>Agaricomycetidae</taxon>
        <taxon>Agaricales</taxon>
        <taxon>Agaricineae</taxon>
        <taxon>Psathyrellaceae</taxon>
        <taxon>Ephemerocybe</taxon>
    </lineage>
</organism>
<protein>
    <submittedName>
        <fullName evidence="1">Uncharacterized protein</fullName>
    </submittedName>
</protein>
<comment type="caution">
    <text evidence="1">The sequence shown here is derived from an EMBL/GenBank/DDBJ whole genome shotgun (WGS) entry which is preliminary data.</text>
</comment>
<dbReference type="AlphaFoldDB" id="A0A8H6LY21"/>
<keyword evidence="2" id="KW-1185">Reference proteome</keyword>
<reference evidence="1 2" key="1">
    <citation type="submission" date="2020-07" db="EMBL/GenBank/DDBJ databases">
        <title>Comparative genomics of pyrophilous fungi reveals a link between fire events and developmental genes.</title>
        <authorList>
            <consortium name="DOE Joint Genome Institute"/>
            <person name="Steindorff A.S."/>
            <person name="Carver A."/>
            <person name="Calhoun S."/>
            <person name="Stillman K."/>
            <person name="Liu H."/>
            <person name="Lipzen A."/>
            <person name="Pangilinan J."/>
            <person name="Labutti K."/>
            <person name="Bruns T.D."/>
            <person name="Grigoriev I.V."/>
        </authorList>
    </citation>
    <scope>NUCLEOTIDE SEQUENCE [LARGE SCALE GENOMIC DNA]</scope>
    <source>
        <strain evidence="1 2">CBS 144469</strain>
    </source>
</reference>
<name>A0A8H6LY21_9AGAR</name>
<accession>A0A8H6LY21</accession>
<evidence type="ECO:0000313" key="2">
    <source>
        <dbReference type="Proteomes" id="UP000521943"/>
    </source>
</evidence>
<dbReference type="EMBL" id="JACGCI010000094">
    <property type="protein sequence ID" value="KAF6746269.1"/>
    <property type="molecule type" value="Genomic_DNA"/>
</dbReference>
<proteinExistence type="predicted"/>
<dbReference type="Proteomes" id="UP000521943">
    <property type="component" value="Unassembled WGS sequence"/>
</dbReference>
<sequence length="246" mass="27331">MATTTAINDSIMHELATVLAYKFAPPTILIHDPQVERALALDSDRSHSIITAAHTRTVANVTARVWRELPAGSKEDFRITMRLRVVEHLKQVLVRAGSLDVASLGAWYREGGVEEIRLRACLVAELGRVGVVEKEVLEESISRVEMCGVNGLYQVYLGICEEMRRRSVGSWERGSQDKEGVANFSWATNLRILTRARFWSLGSACKGVGFLDLEVLSVPVTLIKTNDHRWGVQTNGCYTGMNTFAV</sequence>
<gene>
    <name evidence="1" type="ORF">DFP72DRAFT_855528</name>
</gene>
<evidence type="ECO:0000313" key="1">
    <source>
        <dbReference type="EMBL" id="KAF6746269.1"/>
    </source>
</evidence>